<dbReference type="EMBL" id="UZAK01045321">
    <property type="protein sequence ID" value="VDP73775.1"/>
    <property type="molecule type" value="Genomic_DNA"/>
</dbReference>
<dbReference type="AlphaFoldDB" id="A0A183L0S4"/>
<dbReference type="Gene3D" id="3.40.50.300">
    <property type="entry name" value="P-loop containing nucleotide triphosphate hydrolases"/>
    <property type="match status" value="2"/>
</dbReference>
<evidence type="ECO:0000256" key="3">
    <source>
        <dbReference type="ARBA" id="ARBA00022806"/>
    </source>
</evidence>
<evidence type="ECO:0000313" key="8">
    <source>
        <dbReference type="WBParaSite" id="SCUD_0002092601-mRNA-1"/>
    </source>
</evidence>
<dbReference type="PANTHER" id="PTHR47961">
    <property type="entry name" value="DNA POLYMERASE THETA, PUTATIVE (AFU_ORTHOLOGUE AFUA_1G05260)-RELATED"/>
    <property type="match status" value="1"/>
</dbReference>
<evidence type="ECO:0000259" key="5">
    <source>
        <dbReference type="PROSITE" id="PS51192"/>
    </source>
</evidence>
<evidence type="ECO:0000256" key="2">
    <source>
        <dbReference type="ARBA" id="ARBA00022801"/>
    </source>
</evidence>
<dbReference type="InterPro" id="IPR011545">
    <property type="entry name" value="DEAD/DEAH_box_helicase_dom"/>
</dbReference>
<dbReference type="GO" id="GO:0003676">
    <property type="term" value="F:nucleic acid binding"/>
    <property type="evidence" value="ECO:0007669"/>
    <property type="project" value="InterPro"/>
</dbReference>
<keyword evidence="4" id="KW-0067">ATP-binding</keyword>
<sequence length="294" mass="32370">MAGHSPPGGLSAINVAVCTIEKANSLVNRLIEEERLDELGIVVVDELHLIGDTHRGYLLELLLTKLIFYSRRISNFKHTNEIKILENSQSSLSKCCDSKAYGIQIVGMSATLPNLKSLGQWLNAEFYKIVKSASKDDSSTQQLLSECLEPADNLPLDPQLTSDTELNMIDEDGVFALCFDTLLNGHGVLVFCPTKQWCEQLADTMARQIFILTQSYFSASHQNDHNQSDANIGNSTYKNSDDHSVQSNIGTRLALQLDRVGLVTCVEQLKRCPAGLDTILARCLGYGVAFHHAG</sequence>
<dbReference type="WBParaSite" id="SCUD_0002092601-mRNA-1">
    <property type="protein sequence ID" value="SCUD_0002092601-mRNA-1"/>
    <property type="gene ID" value="SCUD_0002092601"/>
</dbReference>
<dbReference type="InterPro" id="IPR027417">
    <property type="entry name" value="P-loop_NTPase"/>
</dbReference>
<dbReference type="GO" id="GO:0004386">
    <property type="term" value="F:helicase activity"/>
    <property type="evidence" value="ECO:0007669"/>
    <property type="project" value="UniProtKB-KW"/>
</dbReference>
<feature type="domain" description="Helicase ATP-binding" evidence="5">
    <location>
        <begin position="1"/>
        <end position="130"/>
    </location>
</feature>
<dbReference type="Proteomes" id="UP000279833">
    <property type="component" value="Unassembled WGS sequence"/>
</dbReference>
<dbReference type="GO" id="GO:0016787">
    <property type="term" value="F:hydrolase activity"/>
    <property type="evidence" value="ECO:0007669"/>
    <property type="project" value="UniProtKB-KW"/>
</dbReference>
<keyword evidence="7" id="KW-1185">Reference proteome</keyword>
<dbReference type="GO" id="GO:0005524">
    <property type="term" value="F:ATP binding"/>
    <property type="evidence" value="ECO:0007669"/>
    <property type="project" value="UniProtKB-KW"/>
</dbReference>
<dbReference type="InterPro" id="IPR050474">
    <property type="entry name" value="Hel308_SKI2-like"/>
</dbReference>
<reference evidence="8" key="1">
    <citation type="submission" date="2016-06" db="UniProtKB">
        <authorList>
            <consortium name="WormBaseParasite"/>
        </authorList>
    </citation>
    <scope>IDENTIFICATION</scope>
</reference>
<protein>
    <submittedName>
        <fullName evidence="8">Helicase ATP-binding domain-containing protein</fullName>
    </submittedName>
</protein>
<dbReference type="STRING" id="6186.A0A183L0S4"/>
<keyword evidence="3" id="KW-0347">Helicase</keyword>
<dbReference type="PROSITE" id="PS51192">
    <property type="entry name" value="HELICASE_ATP_BIND_1"/>
    <property type="match status" value="1"/>
</dbReference>
<dbReference type="SUPFAM" id="SSF52540">
    <property type="entry name" value="P-loop containing nucleoside triphosphate hydrolases"/>
    <property type="match status" value="1"/>
</dbReference>
<keyword evidence="1" id="KW-0547">Nucleotide-binding</keyword>
<reference evidence="6 7" key="2">
    <citation type="submission" date="2018-11" db="EMBL/GenBank/DDBJ databases">
        <authorList>
            <consortium name="Pathogen Informatics"/>
        </authorList>
    </citation>
    <scope>NUCLEOTIDE SEQUENCE [LARGE SCALE GENOMIC DNA]</scope>
    <source>
        <strain evidence="6">Dakar</strain>
        <strain evidence="7">Dakar, Senegal</strain>
    </source>
</reference>
<dbReference type="Pfam" id="PF00270">
    <property type="entry name" value="DEAD"/>
    <property type="match status" value="1"/>
</dbReference>
<keyword evidence="2" id="KW-0378">Hydrolase</keyword>
<evidence type="ECO:0000256" key="1">
    <source>
        <dbReference type="ARBA" id="ARBA00022741"/>
    </source>
</evidence>
<dbReference type="PANTHER" id="PTHR47961:SF6">
    <property type="entry name" value="DNA-DIRECTED DNA POLYMERASE"/>
    <property type="match status" value="1"/>
</dbReference>
<gene>
    <name evidence="6" type="ORF">SCUD_LOCUS20921</name>
</gene>
<accession>A0A183L0S4</accession>
<evidence type="ECO:0000256" key="4">
    <source>
        <dbReference type="ARBA" id="ARBA00022840"/>
    </source>
</evidence>
<organism evidence="8">
    <name type="scientific">Schistosoma curassoni</name>
    <dbReference type="NCBI Taxonomy" id="6186"/>
    <lineage>
        <taxon>Eukaryota</taxon>
        <taxon>Metazoa</taxon>
        <taxon>Spiralia</taxon>
        <taxon>Lophotrochozoa</taxon>
        <taxon>Platyhelminthes</taxon>
        <taxon>Trematoda</taxon>
        <taxon>Digenea</taxon>
        <taxon>Strigeidida</taxon>
        <taxon>Schistosomatoidea</taxon>
        <taxon>Schistosomatidae</taxon>
        <taxon>Schistosoma</taxon>
    </lineage>
</organism>
<name>A0A183L0S4_9TREM</name>
<evidence type="ECO:0000313" key="6">
    <source>
        <dbReference type="EMBL" id="VDP73775.1"/>
    </source>
</evidence>
<proteinExistence type="predicted"/>
<dbReference type="InterPro" id="IPR014001">
    <property type="entry name" value="Helicase_ATP-bd"/>
</dbReference>
<evidence type="ECO:0000313" key="7">
    <source>
        <dbReference type="Proteomes" id="UP000279833"/>
    </source>
</evidence>